<feature type="region of interest" description="Disordered" evidence="1">
    <location>
        <begin position="467"/>
        <end position="486"/>
    </location>
</feature>
<dbReference type="EMBL" id="OV696699">
    <property type="protein sequence ID" value="CAH1245021.1"/>
    <property type="molecule type" value="Genomic_DNA"/>
</dbReference>
<gene>
    <name evidence="2" type="primary">Hypp7420</name>
    <name evidence="2" type="ORF">BLAG_LOCUS7493</name>
</gene>
<dbReference type="Proteomes" id="UP000838412">
    <property type="component" value="Chromosome 14"/>
</dbReference>
<sequence length="486" mass="53367">MEKKTADRGVPSVNIPQTQPADARTLKQSAPYRTPPVIPPALPMTEPLPAPTCNGVGEAREKQIWGDVNILPKPSMPGAQYLPNVPAVPVSSGRESETGNHTFSVQLQPNPQGVSTAPSTGRKVCNYGWIGGPATKSGTSGETLRQRPGPYAKKVQYPSRSHQRRPAKQHSWTVLTASSTSTSAHQLSASRDSSEGSSSTPADGLGWLSGGLAQALFQRGNARRERSSTDILKDLVPYQWLLQRLKKAAATETIENDKSDSTPNYAGKSDTFLPNDEQQPKHLTSSSMGQCAYQTYSHSARKTTSETSIDSYTRALETESGQPQDETMELDVETSSEMETETANSGENRPDGIFMENTAFDRLLFDHKSKSLGGVADNRLRCPAVEDMETEWYTSTMAEQACAGTVRQDEGKGTEGCGKRDDGRRRRFLSGPARLLVDRCTSFTKVMAATTERMRGRRLMEEDILKRKQPRGQLPKVPAKRRWKSF</sequence>
<proteinExistence type="predicted"/>
<protein>
    <submittedName>
        <fullName evidence="2">Hypp7420 protein</fullName>
    </submittedName>
</protein>
<reference evidence="2" key="1">
    <citation type="submission" date="2022-01" db="EMBL/GenBank/DDBJ databases">
        <authorList>
            <person name="Braso-Vives M."/>
        </authorList>
    </citation>
    <scope>NUCLEOTIDE SEQUENCE</scope>
</reference>
<evidence type="ECO:0000256" key="1">
    <source>
        <dbReference type="SAM" id="MobiDB-lite"/>
    </source>
</evidence>
<feature type="compositionally biased region" description="Polar residues" evidence="1">
    <location>
        <begin position="99"/>
        <end position="119"/>
    </location>
</feature>
<name>A0A8J9Z034_BRALA</name>
<feature type="region of interest" description="Disordered" evidence="1">
    <location>
        <begin position="89"/>
        <end position="119"/>
    </location>
</feature>
<keyword evidence="3" id="KW-1185">Reference proteome</keyword>
<dbReference type="AlphaFoldDB" id="A0A8J9Z034"/>
<feature type="compositionally biased region" description="Polar residues" evidence="1">
    <location>
        <begin position="281"/>
        <end position="290"/>
    </location>
</feature>
<evidence type="ECO:0000313" key="3">
    <source>
        <dbReference type="Proteomes" id="UP000838412"/>
    </source>
</evidence>
<feature type="region of interest" description="Disordered" evidence="1">
    <location>
        <begin position="131"/>
        <end position="205"/>
    </location>
</feature>
<dbReference type="OrthoDB" id="10024505at2759"/>
<feature type="compositionally biased region" description="Acidic residues" evidence="1">
    <location>
        <begin position="326"/>
        <end position="340"/>
    </location>
</feature>
<feature type="compositionally biased region" description="Pro residues" evidence="1">
    <location>
        <begin position="33"/>
        <end position="50"/>
    </location>
</feature>
<organism evidence="2 3">
    <name type="scientific">Branchiostoma lanceolatum</name>
    <name type="common">Common lancelet</name>
    <name type="synonym">Amphioxus lanceolatum</name>
    <dbReference type="NCBI Taxonomy" id="7740"/>
    <lineage>
        <taxon>Eukaryota</taxon>
        <taxon>Metazoa</taxon>
        <taxon>Chordata</taxon>
        <taxon>Cephalochordata</taxon>
        <taxon>Leptocardii</taxon>
        <taxon>Amphioxiformes</taxon>
        <taxon>Branchiostomatidae</taxon>
        <taxon>Branchiostoma</taxon>
    </lineage>
</organism>
<feature type="region of interest" description="Disordered" evidence="1">
    <location>
        <begin position="315"/>
        <end position="353"/>
    </location>
</feature>
<feature type="compositionally biased region" description="Low complexity" evidence="1">
    <location>
        <begin position="171"/>
        <end position="199"/>
    </location>
</feature>
<evidence type="ECO:0000313" key="2">
    <source>
        <dbReference type="EMBL" id="CAH1245021.1"/>
    </source>
</evidence>
<feature type="region of interest" description="Disordered" evidence="1">
    <location>
        <begin position="1"/>
        <end position="56"/>
    </location>
</feature>
<feature type="region of interest" description="Disordered" evidence="1">
    <location>
        <begin position="250"/>
        <end position="290"/>
    </location>
</feature>
<accession>A0A8J9Z034</accession>